<gene>
    <name evidence="2" type="ORF">BOKJ2_LOCUS10285</name>
</gene>
<protein>
    <submittedName>
        <fullName evidence="2">Uncharacterized protein</fullName>
    </submittedName>
</protein>
<feature type="compositionally biased region" description="Basic and acidic residues" evidence="1">
    <location>
        <begin position="44"/>
        <end position="66"/>
    </location>
</feature>
<evidence type="ECO:0000313" key="2">
    <source>
        <dbReference type="EMBL" id="CAD5223515.1"/>
    </source>
</evidence>
<dbReference type="Proteomes" id="UP000783686">
    <property type="component" value="Unassembled WGS sequence"/>
</dbReference>
<feature type="compositionally biased region" description="Basic residues" evidence="1">
    <location>
        <begin position="67"/>
        <end position="76"/>
    </location>
</feature>
<evidence type="ECO:0000313" key="3">
    <source>
        <dbReference type="Proteomes" id="UP000614601"/>
    </source>
</evidence>
<sequence length="158" mass="17673">MGCCCSKPATGADESIKEGMVPLEVKKDKKKFPEDTESTQQTDPETKRSNEKLSAEPIDDKVEKSKSTKKSSKRASLKVTKDSNKVVKSGNKKSNSKSKKEKEKKAQSKPASSINNTDREYRCWYTEMRKRFPEKTDNTQPTSEAKNDEGEDNGGEEG</sequence>
<feature type="compositionally biased region" description="Acidic residues" evidence="1">
    <location>
        <begin position="149"/>
        <end position="158"/>
    </location>
</feature>
<name>A0A811L336_9BILA</name>
<reference evidence="2" key="1">
    <citation type="submission" date="2020-09" db="EMBL/GenBank/DDBJ databases">
        <authorList>
            <person name="Kikuchi T."/>
        </authorList>
    </citation>
    <scope>NUCLEOTIDE SEQUENCE</scope>
    <source>
        <strain evidence="2">SH1</strain>
    </source>
</reference>
<comment type="caution">
    <text evidence="2">The sequence shown here is derived from an EMBL/GenBank/DDBJ whole genome shotgun (WGS) entry which is preliminary data.</text>
</comment>
<dbReference type="EMBL" id="CAJFDH010000005">
    <property type="protein sequence ID" value="CAD5223515.1"/>
    <property type="molecule type" value="Genomic_DNA"/>
</dbReference>
<accession>A0A811L336</accession>
<organism evidence="2 3">
    <name type="scientific">Bursaphelenchus okinawaensis</name>
    <dbReference type="NCBI Taxonomy" id="465554"/>
    <lineage>
        <taxon>Eukaryota</taxon>
        <taxon>Metazoa</taxon>
        <taxon>Ecdysozoa</taxon>
        <taxon>Nematoda</taxon>
        <taxon>Chromadorea</taxon>
        <taxon>Rhabditida</taxon>
        <taxon>Tylenchina</taxon>
        <taxon>Tylenchomorpha</taxon>
        <taxon>Aphelenchoidea</taxon>
        <taxon>Aphelenchoididae</taxon>
        <taxon>Bursaphelenchus</taxon>
    </lineage>
</organism>
<feature type="compositionally biased region" description="Basic and acidic residues" evidence="1">
    <location>
        <begin position="117"/>
        <end position="137"/>
    </location>
</feature>
<feature type="compositionally biased region" description="Basic and acidic residues" evidence="1">
    <location>
        <begin position="24"/>
        <end position="34"/>
    </location>
</feature>
<dbReference type="AlphaFoldDB" id="A0A811L336"/>
<feature type="region of interest" description="Disordered" evidence="1">
    <location>
        <begin position="1"/>
        <end position="158"/>
    </location>
</feature>
<dbReference type="Proteomes" id="UP000614601">
    <property type="component" value="Unassembled WGS sequence"/>
</dbReference>
<evidence type="ECO:0000256" key="1">
    <source>
        <dbReference type="SAM" id="MobiDB-lite"/>
    </source>
</evidence>
<proteinExistence type="predicted"/>
<keyword evidence="3" id="KW-1185">Reference proteome</keyword>
<dbReference type="EMBL" id="CAJFCW020000005">
    <property type="protein sequence ID" value="CAG9118094.1"/>
    <property type="molecule type" value="Genomic_DNA"/>
</dbReference>